<evidence type="ECO:0000256" key="1">
    <source>
        <dbReference type="SAM" id="MobiDB-lite"/>
    </source>
</evidence>
<dbReference type="AlphaFoldDB" id="A0A9J2PBS5"/>
<feature type="region of interest" description="Disordered" evidence="1">
    <location>
        <begin position="163"/>
        <end position="182"/>
    </location>
</feature>
<proteinExistence type="predicted"/>
<protein>
    <submittedName>
        <fullName evidence="3">Chorein N-terminal domain-containing protein</fullName>
    </submittedName>
</protein>
<feature type="compositionally biased region" description="Polar residues" evidence="1">
    <location>
        <begin position="163"/>
        <end position="172"/>
    </location>
</feature>
<dbReference type="WBParaSite" id="ALUE_0000736701-mRNA-1">
    <property type="protein sequence ID" value="ALUE_0000736701-mRNA-1"/>
    <property type="gene ID" value="ALUE_0000736701"/>
</dbReference>
<name>A0A9J2PBS5_ASCLU</name>
<reference evidence="3" key="1">
    <citation type="submission" date="2023-03" db="UniProtKB">
        <authorList>
            <consortium name="WormBaseParasite"/>
        </authorList>
    </citation>
    <scope>IDENTIFICATION</scope>
</reference>
<evidence type="ECO:0000313" key="2">
    <source>
        <dbReference type="Proteomes" id="UP000036681"/>
    </source>
</evidence>
<sequence length="202" mass="22513">MNADSLTMKCFIEKTMKTTSGDSGGIKIPMWVDSRIGSIELEKLNVIVDNYTNSYILIPWSSISKLPKFSLITEPRFFAREALCQHFGYELPSVRRKEDVKLLEGAVQADLCIAITKFVLCVRHIISSTVHTTTLQSNESQETTAALKQLQMVTLLGEQLELTPSPNTTNMSAGEASASPSDKTRNKITPIIIFFCFFILTL</sequence>
<keyword evidence="2" id="KW-1185">Reference proteome</keyword>
<dbReference type="Proteomes" id="UP000036681">
    <property type="component" value="Unplaced"/>
</dbReference>
<organism evidence="2 3">
    <name type="scientific">Ascaris lumbricoides</name>
    <name type="common">Giant roundworm</name>
    <dbReference type="NCBI Taxonomy" id="6252"/>
    <lineage>
        <taxon>Eukaryota</taxon>
        <taxon>Metazoa</taxon>
        <taxon>Ecdysozoa</taxon>
        <taxon>Nematoda</taxon>
        <taxon>Chromadorea</taxon>
        <taxon>Rhabditida</taxon>
        <taxon>Spirurina</taxon>
        <taxon>Ascaridomorpha</taxon>
        <taxon>Ascaridoidea</taxon>
        <taxon>Ascarididae</taxon>
        <taxon>Ascaris</taxon>
    </lineage>
</organism>
<evidence type="ECO:0000313" key="3">
    <source>
        <dbReference type="WBParaSite" id="ALUE_0000736701-mRNA-1"/>
    </source>
</evidence>
<accession>A0A9J2PBS5</accession>